<evidence type="ECO:0000259" key="2">
    <source>
        <dbReference type="Pfam" id="PF01458"/>
    </source>
</evidence>
<dbReference type="PANTHER" id="PTHR43575">
    <property type="entry name" value="PROTEIN ABCI7, CHLOROPLASTIC"/>
    <property type="match status" value="1"/>
</dbReference>
<reference evidence="3" key="1">
    <citation type="submission" date="2022-07" db="EMBL/GenBank/DDBJ databases">
        <title>Enhanced cultured diversity of the mouse gut microbiota enables custom-made synthetic communities.</title>
        <authorList>
            <person name="Afrizal A."/>
        </authorList>
    </citation>
    <scope>NUCLEOTIDE SEQUENCE</scope>
    <source>
        <strain evidence="3">DSM 28593</strain>
    </source>
</reference>
<dbReference type="InterPro" id="IPR011542">
    <property type="entry name" value="SUF_FeS_clus_asmbl_SufD"/>
</dbReference>
<organism evidence="3 4">
    <name type="scientific">Irregularibacter muris</name>
    <dbReference type="NCBI Taxonomy" id="1796619"/>
    <lineage>
        <taxon>Bacteria</taxon>
        <taxon>Bacillati</taxon>
        <taxon>Bacillota</taxon>
        <taxon>Clostridia</taxon>
        <taxon>Eubacteriales</taxon>
        <taxon>Eubacteriaceae</taxon>
        <taxon>Irregularibacter</taxon>
    </lineage>
</organism>
<dbReference type="RefSeq" id="WP_257531589.1">
    <property type="nucleotide sequence ID" value="NZ_JANKAS010000008.1"/>
</dbReference>
<dbReference type="InterPro" id="IPR000825">
    <property type="entry name" value="SUF_FeS_clus_asmbl_SufBD_core"/>
</dbReference>
<accession>A0AAE3KZX6</accession>
<dbReference type="InterPro" id="IPR037284">
    <property type="entry name" value="SUF_FeS_clus_asmbl_SufBD_sf"/>
</dbReference>
<dbReference type="GO" id="GO:0016226">
    <property type="term" value="P:iron-sulfur cluster assembly"/>
    <property type="evidence" value="ECO:0007669"/>
    <property type="project" value="InterPro"/>
</dbReference>
<dbReference type="EMBL" id="JANKAS010000008">
    <property type="protein sequence ID" value="MCR1899341.1"/>
    <property type="molecule type" value="Genomic_DNA"/>
</dbReference>
<dbReference type="AlphaFoldDB" id="A0AAE3KZX6"/>
<name>A0AAE3KZX6_9FIRM</name>
<dbReference type="Proteomes" id="UP001205748">
    <property type="component" value="Unassembled WGS sequence"/>
</dbReference>
<dbReference type="InterPro" id="IPR055346">
    <property type="entry name" value="Fe-S_cluster_assembly_SufBD"/>
</dbReference>
<dbReference type="Pfam" id="PF01458">
    <property type="entry name" value="SUFBD_core"/>
    <property type="match status" value="1"/>
</dbReference>
<evidence type="ECO:0000313" key="3">
    <source>
        <dbReference type="EMBL" id="MCR1899341.1"/>
    </source>
</evidence>
<dbReference type="PANTHER" id="PTHR43575:SF1">
    <property type="entry name" value="PROTEIN ABCI7, CHLOROPLASTIC"/>
    <property type="match status" value="1"/>
</dbReference>
<sequence>MKTDILQEINRKETLHLNRLPAITWRWLKVNDFPLKGLKIDKIQPFIENDIQSSAQEGVEIKYISENVYNYEVEKYFMSLKSPGISEEITQLAHQQYNTGSFIKILENQRIASSLWLSYKSSKESPTIIDKHLIIAEENSECTIIMDYSSEDLSPAFHNGLTRIYAKDGSKIKLVKIQTLNDKSLNMDAHIAFVGYGAQVDYVSIELGAEKSFTSYTSNLERETATSHLDSLYLTDKKRVLDMNYIMNHIGRRTLSDIQVRGALKDESKKTFKGTLDFKRGARLSRGGEEEYAILLDPKVHNNAIPLLLCEEDDVQGQHAASAGRIDENKLFYLMSRGFSQKEAKKIIIESSFRPIIDKVPVEELKKKIQDNIESRLMKDEGGKSL</sequence>
<proteinExistence type="inferred from homology"/>
<comment type="caution">
    <text evidence="3">The sequence shown here is derived from an EMBL/GenBank/DDBJ whole genome shotgun (WGS) entry which is preliminary data.</text>
</comment>
<dbReference type="SUPFAM" id="SSF101960">
    <property type="entry name" value="Stabilizer of iron transporter SufD"/>
    <property type="match status" value="1"/>
</dbReference>
<gene>
    <name evidence="3" type="primary">sufD</name>
    <name evidence="3" type="ORF">NSA47_10135</name>
</gene>
<comment type="similarity">
    <text evidence="1">Belongs to the iron-sulfur cluster assembly SufBD family.</text>
</comment>
<evidence type="ECO:0000313" key="4">
    <source>
        <dbReference type="Proteomes" id="UP001205748"/>
    </source>
</evidence>
<dbReference type="NCBIfam" id="TIGR01981">
    <property type="entry name" value="sufD"/>
    <property type="match status" value="1"/>
</dbReference>
<evidence type="ECO:0000256" key="1">
    <source>
        <dbReference type="ARBA" id="ARBA00043967"/>
    </source>
</evidence>
<keyword evidence="4" id="KW-1185">Reference proteome</keyword>
<feature type="domain" description="SUF system FeS cluster assembly SufBD core" evidence="2">
    <location>
        <begin position="124"/>
        <end position="350"/>
    </location>
</feature>
<protein>
    <submittedName>
        <fullName evidence="3">Fe-S cluster assembly protein SufD</fullName>
    </submittedName>
</protein>